<evidence type="ECO:0000256" key="1">
    <source>
        <dbReference type="ARBA" id="ARBA00009922"/>
    </source>
</evidence>
<dbReference type="PROSITE" id="PS51198">
    <property type="entry name" value="UVRD_HELICASE_ATP_BIND"/>
    <property type="match status" value="1"/>
</dbReference>
<organism evidence="16 17">
    <name type="scientific">Sediminibacterium ginsengisoli</name>
    <dbReference type="NCBI Taxonomy" id="413434"/>
    <lineage>
        <taxon>Bacteria</taxon>
        <taxon>Pseudomonadati</taxon>
        <taxon>Bacteroidota</taxon>
        <taxon>Chitinophagia</taxon>
        <taxon>Chitinophagales</taxon>
        <taxon>Chitinophagaceae</taxon>
        <taxon>Sediminibacterium</taxon>
    </lineage>
</organism>
<dbReference type="GO" id="GO:0003677">
    <property type="term" value="F:DNA binding"/>
    <property type="evidence" value="ECO:0007669"/>
    <property type="project" value="UniProtKB-KW"/>
</dbReference>
<dbReference type="PANTHER" id="PTHR11070">
    <property type="entry name" value="UVRD / RECB / PCRA DNA HELICASE FAMILY MEMBER"/>
    <property type="match status" value="1"/>
</dbReference>
<sequence>MQDYLKGLNEPQREAVTHINGPLMIVAGAGSGKTKVLTTRIAHLLASGVDAFNILALTFTNKAAAEMKERIEKILGNSEARNLYIGTFHSVFARILRGEAHRIGYPNSFTIYDTDDSRSVIKTVVNELNLDDKHYKPNVVGSRISSAKNALIGPAEYATTHYIQQEDMRANRPAIAQIYAAYASRCFKNGAMDFDDLLLKMYELLNTFPEVLHKYQHKFKYIMIDEYQDTNTVQYQITKLLAAVHENICVVGDDAQSIYSFRGATIENILQFQKDYDDVKVVKLEQNYRSSQNIISVANEVIRNNKGQIPKNLWTENEHGEKIKLVRTMTDNDEGRFVADTIQEQKLRNHYHNSDFAILYRTNAQSRAFEESLRRMGIAYRIYGGTSFYQRKEVKDVLAYLRVIANTRDEEALKRIINYPVRGIGKTTIEKCVIIANEQNMTMFDVLQQAGTAGFKGSTLESLQNFVTMIRYFQSLLAEKNAYDVAVQVGKHTNIIKELFNDKTTEGLARYENVQELLNSIKEWTESPGNEDGEVGDKSLGAYLQQITLLTDADENKEDSDVVKLMTIHAAKGLEFGCVFVGGVEESIFPSGMSINTREELEEERRLFYVAVTRAKQRLWLSYANSRYRFGQLVQNDPSRFIEEMPDQYIDRSYAGGGARNHAGSEWGSGIERMQRGFGNTAASAEKRYGPPPAKKPSVQKRPEYMPPPPQSKVVTHQPSADFVASDTSQLQAGQRVEHQKFGFGKIASIEGSAHNPVATIQFEHNGEKKIMLNYAKLRIVE</sequence>
<comment type="similarity">
    <text evidence="1">Belongs to the helicase family. UvrD subfamily.</text>
</comment>
<dbReference type="GO" id="GO:0000725">
    <property type="term" value="P:recombinational repair"/>
    <property type="evidence" value="ECO:0007669"/>
    <property type="project" value="TreeGrafter"/>
</dbReference>
<dbReference type="GO" id="GO:0016887">
    <property type="term" value="F:ATP hydrolysis activity"/>
    <property type="evidence" value="ECO:0007669"/>
    <property type="project" value="RHEA"/>
</dbReference>
<dbReference type="GO" id="GO:0005829">
    <property type="term" value="C:cytosol"/>
    <property type="evidence" value="ECO:0007669"/>
    <property type="project" value="TreeGrafter"/>
</dbReference>
<evidence type="ECO:0000256" key="9">
    <source>
        <dbReference type="ARBA" id="ARBA00034808"/>
    </source>
</evidence>
<dbReference type="RefSeq" id="WP_078830759.1">
    <property type="nucleotide sequence ID" value="NZ_FUWH01000003.1"/>
</dbReference>
<dbReference type="PANTHER" id="PTHR11070:SF2">
    <property type="entry name" value="ATP-DEPENDENT DNA HELICASE SRS2"/>
    <property type="match status" value="1"/>
</dbReference>
<dbReference type="EMBL" id="FUWH01000003">
    <property type="protein sequence ID" value="SJZ63891.1"/>
    <property type="molecule type" value="Genomic_DNA"/>
</dbReference>
<evidence type="ECO:0000256" key="6">
    <source>
        <dbReference type="ARBA" id="ARBA00023125"/>
    </source>
</evidence>
<feature type="domain" description="UvrD-like helicase ATP-binding" evidence="14">
    <location>
        <begin position="6"/>
        <end position="291"/>
    </location>
</feature>
<dbReference type="Proteomes" id="UP000190888">
    <property type="component" value="Unassembled WGS sequence"/>
</dbReference>
<evidence type="ECO:0000256" key="3">
    <source>
        <dbReference type="ARBA" id="ARBA00022801"/>
    </source>
</evidence>
<keyword evidence="4 12" id="KW-0347">Helicase</keyword>
<evidence type="ECO:0000256" key="13">
    <source>
        <dbReference type="SAM" id="MobiDB-lite"/>
    </source>
</evidence>
<reference evidence="16 17" key="1">
    <citation type="submission" date="2017-02" db="EMBL/GenBank/DDBJ databases">
        <authorList>
            <person name="Peterson S.W."/>
        </authorList>
    </citation>
    <scope>NUCLEOTIDE SEQUENCE [LARGE SCALE GENOMIC DNA]</scope>
    <source>
        <strain evidence="16 17">DSM 22335</strain>
    </source>
</reference>
<comment type="catalytic activity">
    <reaction evidence="11">
        <text>ATP + H2O = ADP + phosphate + H(+)</text>
        <dbReference type="Rhea" id="RHEA:13065"/>
        <dbReference type="ChEBI" id="CHEBI:15377"/>
        <dbReference type="ChEBI" id="CHEBI:15378"/>
        <dbReference type="ChEBI" id="CHEBI:30616"/>
        <dbReference type="ChEBI" id="CHEBI:43474"/>
        <dbReference type="ChEBI" id="CHEBI:456216"/>
        <dbReference type="EC" id="5.6.2.4"/>
    </reaction>
</comment>
<dbReference type="CDD" id="cd17932">
    <property type="entry name" value="DEXQc_UvrD"/>
    <property type="match status" value="1"/>
</dbReference>
<keyword evidence="6" id="KW-0238">DNA-binding</keyword>
<comment type="catalytic activity">
    <reaction evidence="8">
        <text>Couples ATP hydrolysis with the unwinding of duplex DNA by translocating in the 3'-5' direction.</text>
        <dbReference type="EC" id="5.6.2.4"/>
    </reaction>
</comment>
<feature type="region of interest" description="Disordered" evidence="13">
    <location>
        <begin position="683"/>
        <end position="716"/>
    </location>
</feature>
<evidence type="ECO:0000259" key="14">
    <source>
        <dbReference type="PROSITE" id="PS51198"/>
    </source>
</evidence>
<keyword evidence="17" id="KW-1185">Reference proteome</keyword>
<dbReference type="Gene3D" id="1.10.10.160">
    <property type="match status" value="1"/>
</dbReference>
<evidence type="ECO:0000256" key="7">
    <source>
        <dbReference type="ARBA" id="ARBA00023235"/>
    </source>
</evidence>
<dbReference type="EC" id="5.6.2.4" evidence="9"/>
<dbReference type="GO" id="GO:0033202">
    <property type="term" value="C:DNA helicase complex"/>
    <property type="evidence" value="ECO:0007669"/>
    <property type="project" value="TreeGrafter"/>
</dbReference>
<dbReference type="InterPro" id="IPR027417">
    <property type="entry name" value="P-loop_NTPase"/>
</dbReference>
<dbReference type="Gene3D" id="1.10.486.10">
    <property type="entry name" value="PCRA, domain 4"/>
    <property type="match status" value="1"/>
</dbReference>
<keyword evidence="5 12" id="KW-0067">ATP-binding</keyword>
<dbReference type="Pfam" id="PF21196">
    <property type="entry name" value="PcrA_UvrD_tudor"/>
    <property type="match status" value="1"/>
</dbReference>
<evidence type="ECO:0000256" key="12">
    <source>
        <dbReference type="PROSITE-ProRule" id="PRU00560"/>
    </source>
</evidence>
<dbReference type="Pfam" id="PF13361">
    <property type="entry name" value="UvrD_C"/>
    <property type="match status" value="1"/>
</dbReference>
<dbReference type="Gene3D" id="3.40.50.300">
    <property type="entry name" value="P-loop containing nucleotide triphosphate hydrolases"/>
    <property type="match status" value="2"/>
</dbReference>
<dbReference type="InterPro" id="IPR014016">
    <property type="entry name" value="UvrD-like_ATP-bd"/>
</dbReference>
<evidence type="ECO:0000256" key="2">
    <source>
        <dbReference type="ARBA" id="ARBA00022741"/>
    </source>
</evidence>
<evidence type="ECO:0000256" key="11">
    <source>
        <dbReference type="ARBA" id="ARBA00048988"/>
    </source>
</evidence>
<dbReference type="GO" id="GO:0043138">
    <property type="term" value="F:3'-5' DNA helicase activity"/>
    <property type="evidence" value="ECO:0007669"/>
    <property type="project" value="UniProtKB-EC"/>
</dbReference>
<evidence type="ECO:0000313" key="16">
    <source>
        <dbReference type="EMBL" id="SJZ63891.1"/>
    </source>
</evidence>
<dbReference type="InterPro" id="IPR000212">
    <property type="entry name" value="DNA_helicase_UvrD/REP"/>
</dbReference>
<gene>
    <name evidence="16" type="ORF">SAMN04488132_103277</name>
</gene>
<accession>A0A1T4MAI7</accession>
<keyword evidence="2 12" id="KW-0547">Nucleotide-binding</keyword>
<dbReference type="InterPro" id="IPR013986">
    <property type="entry name" value="DExx_box_DNA_helicase_dom_sf"/>
</dbReference>
<dbReference type="SUPFAM" id="SSF52540">
    <property type="entry name" value="P-loop containing nucleoside triphosphate hydrolases"/>
    <property type="match status" value="1"/>
</dbReference>
<evidence type="ECO:0000313" key="17">
    <source>
        <dbReference type="Proteomes" id="UP000190888"/>
    </source>
</evidence>
<dbReference type="Pfam" id="PF00580">
    <property type="entry name" value="UvrD-helicase"/>
    <property type="match status" value="1"/>
</dbReference>
<dbReference type="STRING" id="413434.SAMN04488132_103277"/>
<keyword evidence="7" id="KW-0413">Isomerase</keyword>
<evidence type="ECO:0000259" key="15">
    <source>
        <dbReference type="PROSITE" id="PS51217"/>
    </source>
</evidence>
<evidence type="ECO:0000256" key="5">
    <source>
        <dbReference type="ARBA" id="ARBA00022840"/>
    </source>
</evidence>
<name>A0A1T4MAI7_9BACT</name>
<evidence type="ECO:0000256" key="8">
    <source>
        <dbReference type="ARBA" id="ARBA00034617"/>
    </source>
</evidence>
<feature type="binding site" evidence="12">
    <location>
        <begin position="27"/>
        <end position="34"/>
    </location>
    <ligand>
        <name>ATP</name>
        <dbReference type="ChEBI" id="CHEBI:30616"/>
    </ligand>
</feature>
<evidence type="ECO:0000256" key="10">
    <source>
        <dbReference type="ARBA" id="ARBA00034923"/>
    </source>
</evidence>
<dbReference type="OrthoDB" id="9810135at2"/>
<feature type="domain" description="UvrD-like helicase C-terminal" evidence="15">
    <location>
        <begin position="292"/>
        <end position="573"/>
    </location>
</feature>
<proteinExistence type="inferred from homology"/>
<dbReference type="GO" id="GO:0005524">
    <property type="term" value="F:ATP binding"/>
    <property type="evidence" value="ECO:0007669"/>
    <property type="project" value="UniProtKB-UniRule"/>
</dbReference>
<evidence type="ECO:0000256" key="4">
    <source>
        <dbReference type="ARBA" id="ARBA00022806"/>
    </source>
</evidence>
<protein>
    <recommendedName>
        <fullName evidence="9">DNA 3'-5' helicase</fullName>
        <ecNumber evidence="9">5.6.2.4</ecNumber>
    </recommendedName>
    <alternativeName>
        <fullName evidence="10">DNA 3'-5' helicase II</fullName>
    </alternativeName>
</protein>
<dbReference type="InterPro" id="IPR014017">
    <property type="entry name" value="DNA_helicase_UvrD-like_C"/>
</dbReference>
<keyword evidence="3 12" id="KW-0378">Hydrolase</keyword>
<dbReference type="AlphaFoldDB" id="A0A1T4MAI7"/>
<dbReference type="PROSITE" id="PS51217">
    <property type="entry name" value="UVRD_HELICASE_CTER"/>
    <property type="match status" value="1"/>
</dbReference>